<dbReference type="EMBL" id="CP104697">
    <property type="protein sequence ID" value="UXI80415.1"/>
    <property type="molecule type" value="Genomic_DNA"/>
</dbReference>
<organism evidence="1 2">
    <name type="scientific">Streptomyces vinaceusdrappus</name>
    <dbReference type="NCBI Taxonomy" id="67376"/>
    <lineage>
        <taxon>Bacteria</taxon>
        <taxon>Bacillati</taxon>
        <taxon>Actinomycetota</taxon>
        <taxon>Actinomycetes</taxon>
        <taxon>Kitasatosporales</taxon>
        <taxon>Streptomycetaceae</taxon>
        <taxon>Streptomyces</taxon>
        <taxon>Streptomyces rochei group</taxon>
    </lineage>
</organism>
<evidence type="ECO:0000313" key="2">
    <source>
        <dbReference type="Proteomes" id="UP001064390"/>
    </source>
</evidence>
<name>A0ABY6BXF1_9ACTN</name>
<protein>
    <submittedName>
        <fullName evidence="1">Lipase</fullName>
    </submittedName>
</protein>
<dbReference type="Proteomes" id="UP001064390">
    <property type="component" value="Chromosome"/>
</dbReference>
<reference evidence="1" key="1">
    <citation type="submission" date="2022-09" db="EMBL/GenBank/DDBJ databases">
        <title>Streptomyces vinaceusdrappus strain AC-40.</title>
        <authorList>
            <person name="Sedeek A.M."/>
            <person name="Salah I."/>
            <person name="Kamel H.L."/>
            <person name="Soltan M.A."/>
            <person name="Elsayed T.R."/>
        </authorList>
    </citation>
    <scope>NUCLEOTIDE SEQUENCE</scope>
    <source>
        <strain evidence="1">AC-40</strain>
    </source>
</reference>
<accession>A0ABY6BXF1</accession>
<gene>
    <name evidence="1" type="ORF">N6Q81_21530</name>
</gene>
<keyword evidence="2" id="KW-1185">Reference proteome</keyword>
<feature type="non-terminal residue" evidence="1">
    <location>
        <position position="71"/>
    </location>
</feature>
<evidence type="ECO:0000313" key="1">
    <source>
        <dbReference type="EMBL" id="UXI80415.1"/>
    </source>
</evidence>
<proteinExistence type="predicted"/>
<sequence>MKVTTAALPLLPVCQRLLPALPALPGLSGLPGVPGLPGLSGLAALPGRLTGLSMNLLKASALEVAILAGHL</sequence>